<evidence type="ECO:0000256" key="1">
    <source>
        <dbReference type="PROSITE-ProRule" id="PRU00464"/>
    </source>
</evidence>
<dbReference type="PROSITE" id="PS51084">
    <property type="entry name" value="HIT_2"/>
    <property type="match status" value="1"/>
</dbReference>
<evidence type="ECO:0000259" key="2">
    <source>
        <dbReference type="PROSITE" id="PS51084"/>
    </source>
</evidence>
<evidence type="ECO:0000313" key="4">
    <source>
        <dbReference type="Proteomes" id="UP001319060"/>
    </source>
</evidence>
<accession>A0ABS2ZAN8</accession>
<dbReference type="EMBL" id="JAFHKS010000042">
    <property type="protein sequence ID" value="MBN3544737.1"/>
    <property type="molecule type" value="Genomic_DNA"/>
</dbReference>
<keyword evidence="4" id="KW-1185">Reference proteome</keyword>
<feature type="short sequence motif" description="Histidine triad motif" evidence="1">
    <location>
        <begin position="94"/>
        <end position="98"/>
    </location>
</feature>
<organism evidence="3 4">
    <name type="scientific">Fictibacillus barbaricus</name>
    <dbReference type="NCBI Taxonomy" id="182136"/>
    <lineage>
        <taxon>Bacteria</taxon>
        <taxon>Bacillati</taxon>
        <taxon>Bacillota</taxon>
        <taxon>Bacilli</taxon>
        <taxon>Bacillales</taxon>
        <taxon>Fictibacillaceae</taxon>
        <taxon>Fictibacillus</taxon>
    </lineage>
</organism>
<dbReference type="InterPro" id="IPR011146">
    <property type="entry name" value="HIT-like"/>
</dbReference>
<dbReference type="InterPro" id="IPR001310">
    <property type="entry name" value="Histidine_triad_HIT"/>
</dbReference>
<gene>
    <name evidence="3" type="ORF">JYA64_05500</name>
</gene>
<dbReference type="PANTHER" id="PTHR46648">
    <property type="entry name" value="HIT FAMILY PROTEIN 1"/>
    <property type="match status" value="1"/>
</dbReference>
<dbReference type="PANTHER" id="PTHR46648:SF1">
    <property type="entry name" value="ADENOSINE 5'-MONOPHOSPHORAMIDASE HNT1"/>
    <property type="match status" value="1"/>
</dbReference>
<dbReference type="Pfam" id="PF01230">
    <property type="entry name" value="HIT"/>
    <property type="match status" value="1"/>
</dbReference>
<dbReference type="Proteomes" id="UP001319060">
    <property type="component" value="Unassembled WGS sequence"/>
</dbReference>
<dbReference type="Gene3D" id="3.30.428.10">
    <property type="entry name" value="HIT-like"/>
    <property type="match status" value="1"/>
</dbReference>
<sequence>MECLGCDLANGKLPVHTIFEDELIRCILDIDPFNEGHTLILPKRHVKELTELTHEETLAVVDAAKYTSEKLNICLKPDGITINQNGGKFSDLTHFHMHVIPRYENDGFTWSESLILDDAPQRLAETAEKLRTVESF</sequence>
<dbReference type="PRINTS" id="PR00332">
    <property type="entry name" value="HISTRIAD"/>
</dbReference>
<protein>
    <submittedName>
        <fullName evidence="3">HIT family protein</fullName>
    </submittedName>
</protein>
<evidence type="ECO:0000313" key="3">
    <source>
        <dbReference type="EMBL" id="MBN3544737.1"/>
    </source>
</evidence>
<dbReference type="InterPro" id="IPR036265">
    <property type="entry name" value="HIT-like_sf"/>
</dbReference>
<reference evidence="3 4" key="1">
    <citation type="submission" date="2021-01" db="EMBL/GenBank/DDBJ databases">
        <title>Genome Sequencing of Type Strains.</title>
        <authorList>
            <person name="Lemaire J.F."/>
            <person name="Inderbitzin P."/>
            <person name="Collins S.B."/>
            <person name="Wespe N."/>
            <person name="Knight-Connoni V."/>
        </authorList>
    </citation>
    <scope>NUCLEOTIDE SEQUENCE [LARGE SCALE GENOMIC DNA]</scope>
    <source>
        <strain evidence="3 4">DSM 14730</strain>
    </source>
</reference>
<dbReference type="SUPFAM" id="SSF54197">
    <property type="entry name" value="HIT-like"/>
    <property type="match status" value="1"/>
</dbReference>
<feature type="domain" description="HIT" evidence="2">
    <location>
        <begin position="4"/>
        <end position="109"/>
    </location>
</feature>
<name>A0ABS2ZAN8_9BACL</name>
<dbReference type="RefSeq" id="WP_188403594.1">
    <property type="nucleotide sequence ID" value="NZ_BMCE01000002.1"/>
</dbReference>
<proteinExistence type="predicted"/>
<comment type="caution">
    <text evidence="3">The sequence shown here is derived from an EMBL/GenBank/DDBJ whole genome shotgun (WGS) entry which is preliminary data.</text>
</comment>